<accession>A0A0U5F9R7</accession>
<dbReference type="Proteomes" id="UP000052230">
    <property type="component" value="Unassembled WGS sequence"/>
</dbReference>
<name>A0A0U5F9R7_XANCI</name>
<dbReference type="SUPFAM" id="SSF50494">
    <property type="entry name" value="Trypsin-like serine proteases"/>
    <property type="match status" value="1"/>
</dbReference>
<sequence>MKNLFKIACLSLSFISFYSSAQVRHVTPESEESKAYSKSAMISPAEAARRINIQENSEKDLAALTRRYSGRLAGAYWEETPEFRFVIRLKGDEKVPAAKLSTSFGEVPVIIRLGASKTAEEVRQIINSNQEALFKSVRGLQGNSYDEKTGQIVLYVSVSESEKASIRAEVPALEKVLGNPVRIEFLPGSLRQAAYLRGGNILQGSDGSQCTSGFMVRETATKTAGVLTAGHCPDTMIYYNWVPAGQAGQVVAILDFKKELYDGGHDLQWHGFPSIGYTASSSITGSNVNSTGINAIQNSGTATVGQRLCHRGVNTGFSCGVVSATSFGFPPKSCNGQDCDSSAYMAMVGDELACFGGDSGGPVWSGFTAYGIVKSAAFSGANPGQCGLLVYMRIGKILDAGLRLF</sequence>
<dbReference type="GO" id="GO:0004252">
    <property type="term" value="F:serine-type endopeptidase activity"/>
    <property type="evidence" value="ECO:0007669"/>
    <property type="project" value="InterPro"/>
</dbReference>
<dbReference type="InterPro" id="IPR043504">
    <property type="entry name" value="Peptidase_S1_PA_chymotrypsin"/>
</dbReference>
<organism evidence="1 2">
    <name type="scientific">Xanthomonas citri pv. citri</name>
    <dbReference type="NCBI Taxonomy" id="611301"/>
    <lineage>
        <taxon>Bacteria</taxon>
        <taxon>Pseudomonadati</taxon>
        <taxon>Pseudomonadota</taxon>
        <taxon>Gammaproteobacteria</taxon>
        <taxon>Lysobacterales</taxon>
        <taxon>Lysobacteraceae</taxon>
        <taxon>Xanthomonas</taxon>
    </lineage>
</organism>
<dbReference type="EMBL" id="CCXZ01000094">
    <property type="protein sequence ID" value="CEG15289.1"/>
    <property type="molecule type" value="Genomic_DNA"/>
</dbReference>
<dbReference type="InterPro" id="IPR018114">
    <property type="entry name" value="TRYPSIN_HIS"/>
</dbReference>
<keyword evidence="2" id="KW-1185">Reference proteome</keyword>
<proteinExistence type="predicted"/>
<protein>
    <submittedName>
        <fullName evidence="1">Uncharacterized protein</fullName>
    </submittedName>
</protein>
<dbReference type="GO" id="GO:0006508">
    <property type="term" value="P:proteolysis"/>
    <property type="evidence" value="ECO:0007669"/>
    <property type="project" value="InterPro"/>
</dbReference>
<dbReference type="PROSITE" id="PS00134">
    <property type="entry name" value="TRYPSIN_HIS"/>
    <property type="match status" value="1"/>
</dbReference>
<evidence type="ECO:0000313" key="1">
    <source>
        <dbReference type="EMBL" id="CEG15289.1"/>
    </source>
</evidence>
<comment type="caution">
    <text evidence="1">The sequence shown here is derived from an EMBL/GenBank/DDBJ whole genome shotgun (WGS) entry which is preliminary data.</text>
</comment>
<dbReference type="InterPro" id="IPR009003">
    <property type="entry name" value="Peptidase_S1_PA"/>
</dbReference>
<dbReference type="CDD" id="cd21112">
    <property type="entry name" value="alphaLP-like"/>
    <property type="match status" value="1"/>
</dbReference>
<dbReference type="Gene3D" id="2.40.10.10">
    <property type="entry name" value="Trypsin-like serine proteases"/>
    <property type="match status" value="2"/>
</dbReference>
<evidence type="ECO:0000313" key="2">
    <source>
        <dbReference type="Proteomes" id="UP000052230"/>
    </source>
</evidence>
<reference evidence="1 2" key="1">
    <citation type="submission" date="2014-09" db="EMBL/GenBank/DDBJ databases">
        <authorList>
            <person name="Regsiter A."/>
        </authorList>
    </citation>
    <scope>NUCLEOTIDE SEQUENCE [LARGE SCALE GENOMIC DNA]</scope>
</reference>
<dbReference type="AlphaFoldDB" id="A0A0U5F9R7"/>
<dbReference type="RefSeq" id="WP_076605116.1">
    <property type="nucleotide sequence ID" value="NZ_CAVLIX010000092.1"/>
</dbReference>
<gene>
    <name evidence="1" type="ORF">XAC3562_1830003</name>
</gene>